<keyword evidence="2" id="KW-1185">Reference proteome</keyword>
<gene>
    <name evidence="1" type="ORF">L1987_74092</name>
</gene>
<sequence length="132" mass="14638">MPLSRGSSLHFYPTSRADVDKSVLVSFPYLELESENKTPNLGIETLNGTNFSTWKDSLMLSLGLIESDQALDKPAPAELTDKSTSQDIIKHEKWSRCNRMPLVLIKNSISPIIRGAIPDSKDAKTFLSSVED</sequence>
<reference evidence="2" key="1">
    <citation type="journal article" date="2022" name="Mol. Ecol. Resour.">
        <title>The genomes of chicory, endive, great burdock and yacon provide insights into Asteraceae palaeo-polyploidization history and plant inulin production.</title>
        <authorList>
            <person name="Fan W."/>
            <person name="Wang S."/>
            <person name="Wang H."/>
            <person name="Wang A."/>
            <person name="Jiang F."/>
            <person name="Liu H."/>
            <person name="Zhao H."/>
            <person name="Xu D."/>
            <person name="Zhang Y."/>
        </authorList>
    </citation>
    <scope>NUCLEOTIDE SEQUENCE [LARGE SCALE GENOMIC DNA]</scope>
    <source>
        <strain evidence="2">cv. Yunnan</strain>
    </source>
</reference>
<proteinExistence type="predicted"/>
<organism evidence="1 2">
    <name type="scientific">Smallanthus sonchifolius</name>
    <dbReference type="NCBI Taxonomy" id="185202"/>
    <lineage>
        <taxon>Eukaryota</taxon>
        <taxon>Viridiplantae</taxon>
        <taxon>Streptophyta</taxon>
        <taxon>Embryophyta</taxon>
        <taxon>Tracheophyta</taxon>
        <taxon>Spermatophyta</taxon>
        <taxon>Magnoliopsida</taxon>
        <taxon>eudicotyledons</taxon>
        <taxon>Gunneridae</taxon>
        <taxon>Pentapetalae</taxon>
        <taxon>asterids</taxon>
        <taxon>campanulids</taxon>
        <taxon>Asterales</taxon>
        <taxon>Asteraceae</taxon>
        <taxon>Asteroideae</taxon>
        <taxon>Heliantheae alliance</taxon>
        <taxon>Millerieae</taxon>
        <taxon>Smallanthus</taxon>
    </lineage>
</organism>
<reference evidence="1 2" key="2">
    <citation type="journal article" date="2022" name="Mol. Ecol. Resour.">
        <title>The genomes of chicory, endive, great burdock and yacon provide insights into Asteraceae paleo-polyploidization history and plant inulin production.</title>
        <authorList>
            <person name="Fan W."/>
            <person name="Wang S."/>
            <person name="Wang H."/>
            <person name="Wang A."/>
            <person name="Jiang F."/>
            <person name="Liu H."/>
            <person name="Zhao H."/>
            <person name="Xu D."/>
            <person name="Zhang Y."/>
        </authorList>
    </citation>
    <scope>NUCLEOTIDE SEQUENCE [LARGE SCALE GENOMIC DNA]</scope>
    <source>
        <strain evidence="2">cv. Yunnan</strain>
        <tissue evidence="1">Leaves</tissue>
    </source>
</reference>
<evidence type="ECO:0000313" key="1">
    <source>
        <dbReference type="EMBL" id="KAI3703896.1"/>
    </source>
</evidence>
<name>A0ACB9A1N7_9ASTR</name>
<accession>A0ACB9A1N7</accession>
<dbReference type="Proteomes" id="UP001056120">
    <property type="component" value="Linkage Group LG25"/>
</dbReference>
<protein>
    <submittedName>
        <fullName evidence="1">Uncharacterized protein</fullName>
    </submittedName>
</protein>
<evidence type="ECO:0000313" key="2">
    <source>
        <dbReference type="Proteomes" id="UP001056120"/>
    </source>
</evidence>
<comment type="caution">
    <text evidence="1">The sequence shown here is derived from an EMBL/GenBank/DDBJ whole genome shotgun (WGS) entry which is preliminary data.</text>
</comment>
<dbReference type="EMBL" id="CM042042">
    <property type="protein sequence ID" value="KAI3703896.1"/>
    <property type="molecule type" value="Genomic_DNA"/>
</dbReference>